<keyword evidence="2" id="KW-1185">Reference proteome</keyword>
<comment type="caution">
    <text evidence="1">The sequence shown here is derived from an EMBL/GenBank/DDBJ whole genome shotgun (WGS) entry which is preliminary data.</text>
</comment>
<evidence type="ECO:0000313" key="1">
    <source>
        <dbReference type="EMBL" id="KAL3613415.1"/>
    </source>
</evidence>
<gene>
    <name evidence="1" type="primary">EIF4A1_3</name>
    <name evidence="1" type="ORF">CASFOL_042678</name>
</gene>
<name>A0ABD3B7S6_9LAMI</name>
<keyword evidence="1" id="KW-0396">Initiation factor</keyword>
<keyword evidence="1" id="KW-0648">Protein biosynthesis</keyword>
<evidence type="ECO:0000313" key="2">
    <source>
        <dbReference type="Proteomes" id="UP001632038"/>
    </source>
</evidence>
<protein>
    <submittedName>
        <fullName evidence="1">Eukaryotic initiation factor 4A-I</fullName>
    </submittedName>
</protein>
<dbReference type="EMBL" id="JAVIJP010000129">
    <property type="protein sequence ID" value="KAL3613415.1"/>
    <property type="molecule type" value="Genomic_DNA"/>
</dbReference>
<sequence length="98" mass="11191">MAGSAPEGSQFDARQYDAKMTEIVDGGEEFFTSYDEVNDGFDAMRLRENLLRAIYTYVLRIPRPFSKEELFQSAKDSMLLSSRLSLELENLGLCRKPI</sequence>
<dbReference type="AlphaFoldDB" id="A0ABD3B7S6"/>
<organism evidence="1 2">
    <name type="scientific">Castilleja foliolosa</name>
    <dbReference type="NCBI Taxonomy" id="1961234"/>
    <lineage>
        <taxon>Eukaryota</taxon>
        <taxon>Viridiplantae</taxon>
        <taxon>Streptophyta</taxon>
        <taxon>Embryophyta</taxon>
        <taxon>Tracheophyta</taxon>
        <taxon>Spermatophyta</taxon>
        <taxon>Magnoliopsida</taxon>
        <taxon>eudicotyledons</taxon>
        <taxon>Gunneridae</taxon>
        <taxon>Pentapetalae</taxon>
        <taxon>asterids</taxon>
        <taxon>lamiids</taxon>
        <taxon>Lamiales</taxon>
        <taxon>Orobanchaceae</taxon>
        <taxon>Pedicularideae</taxon>
        <taxon>Castillejinae</taxon>
        <taxon>Castilleja</taxon>
    </lineage>
</organism>
<reference evidence="2" key="1">
    <citation type="journal article" date="2024" name="IScience">
        <title>Strigolactones Initiate the Formation of Haustorium-like Structures in Castilleja.</title>
        <authorList>
            <person name="Buerger M."/>
            <person name="Peterson D."/>
            <person name="Chory J."/>
        </authorList>
    </citation>
    <scope>NUCLEOTIDE SEQUENCE [LARGE SCALE GENOMIC DNA]</scope>
</reference>
<dbReference type="Proteomes" id="UP001632038">
    <property type="component" value="Unassembled WGS sequence"/>
</dbReference>
<accession>A0ABD3B7S6</accession>
<proteinExistence type="predicted"/>
<dbReference type="GO" id="GO:0003743">
    <property type="term" value="F:translation initiation factor activity"/>
    <property type="evidence" value="ECO:0007669"/>
    <property type="project" value="UniProtKB-KW"/>
</dbReference>